<keyword evidence="12" id="KW-0496">Mitochondrion</keyword>
<evidence type="ECO:0000256" key="3">
    <source>
        <dbReference type="ARBA" id="ARBA00022692"/>
    </source>
</evidence>
<keyword evidence="3 12" id="KW-0812">Transmembrane</keyword>
<comment type="subcellular location">
    <molecule>Phosphatidylserine decarboxylase 1 beta chain</molecule>
    <subcellularLocation>
        <location evidence="12">Mitochondrion inner membrane</location>
        <topology evidence="12">Single-pass membrane protein</topology>
        <orientation evidence="12">Intermembrane side</orientation>
    </subcellularLocation>
</comment>
<feature type="active site" description="Charge relay system; for autoendoproteolytic cleavage activity" evidence="12">
    <location>
        <position position="426"/>
    </location>
</feature>
<feature type="chain" id="PRO_5044906917" description="Phosphatidylserine decarboxylase 1 beta chain" evidence="12">
    <location>
        <begin position="1"/>
        <end position="425"/>
    </location>
</feature>
<organism evidence="14 15">
    <name type="scientific">Sphagnum troendelagicum</name>
    <dbReference type="NCBI Taxonomy" id="128251"/>
    <lineage>
        <taxon>Eukaryota</taxon>
        <taxon>Viridiplantae</taxon>
        <taxon>Streptophyta</taxon>
        <taxon>Embryophyta</taxon>
        <taxon>Bryophyta</taxon>
        <taxon>Sphagnophytina</taxon>
        <taxon>Sphagnopsida</taxon>
        <taxon>Sphagnales</taxon>
        <taxon>Sphagnaceae</taxon>
        <taxon>Sphagnum</taxon>
    </lineage>
</organism>
<reference evidence="14" key="1">
    <citation type="submission" date="2024-02" db="EMBL/GenBank/DDBJ databases">
        <authorList>
            <consortium name="ELIXIR-Norway"/>
            <consortium name="Elixir Norway"/>
        </authorList>
    </citation>
    <scope>NUCLEOTIDE SEQUENCE</scope>
</reference>
<dbReference type="HAMAP" id="MF_03208">
    <property type="entry name" value="PS_decarb_PSD_B_type1_euk"/>
    <property type="match status" value="1"/>
</dbReference>
<comment type="similarity">
    <text evidence="12">Belongs to the phosphatidylserine decarboxylase family. PSD-B subfamily. Eukaryotic type I sub-subfamily.</text>
</comment>
<dbReference type="InterPro" id="IPR033661">
    <property type="entry name" value="PSD_type1_euk"/>
</dbReference>
<sequence>MGSFSGPLSYSLRWKLPPMVTAARTGGFFSRVPKNWQRSNRRPYSGPAHDASSSGSSGSSSSSAALVGNVGPTQGSASQANRLLPGATVATLLMLGALHARRLYEDSKIEEQKRQGKELEFAPDWKATFLQVLPLRFISRVWGSVTSLELPMWARHYVYKGWARAFNSNLEEMSRPLEDYTSLREFFTRELKEGVRPLASGPACLLSPVDGIMIRCGEVRGSGTMIEQVKGFSYSVSALLGATPPPLALAFSESQNSEQNGEKIKPDVPGKPGKRRWSSLWSTTKTLQPVISDRSKGLFYCVLYLGPGDYHRIHSPSDWQIYHRRHFAGKLYPVNNRAVRTIKNLYVVNERVVLEGKWSQGLMAMAAVGATNVGSIELKFEPELKTNVPIFGKDVQSVVNTCTYGEKGEGLTVKGGDEVAIFNLGSTVVLVFQAPASCVEDNPSQEPVEGFTFVVQNGERVKVGQALGQW</sequence>
<protein>
    <recommendedName>
        <fullName evidence="12">Phosphatidylserine decarboxylase proenzyme 1, mitochondrial</fullName>
        <ecNumber evidence="12">4.1.1.65</ecNumber>
    </recommendedName>
    <component>
        <recommendedName>
            <fullName evidence="12">Phosphatidylserine decarboxylase 1 beta chain</fullName>
        </recommendedName>
    </component>
    <component>
        <recommendedName>
            <fullName evidence="12">Phosphatidylserine decarboxylase 1 alpha chain</fullName>
        </recommendedName>
    </component>
</protein>
<keyword evidence="8 12" id="KW-0594">Phospholipid biosynthesis</keyword>
<evidence type="ECO:0000256" key="12">
    <source>
        <dbReference type="HAMAP-Rule" id="MF_03208"/>
    </source>
</evidence>
<feature type="compositionally biased region" description="Low complexity" evidence="13">
    <location>
        <begin position="52"/>
        <end position="63"/>
    </location>
</feature>
<evidence type="ECO:0000256" key="13">
    <source>
        <dbReference type="SAM" id="MobiDB-lite"/>
    </source>
</evidence>
<feature type="region of interest" description="Disordered" evidence="13">
    <location>
        <begin position="253"/>
        <end position="276"/>
    </location>
</feature>
<name>A0ABP0TP90_9BRYO</name>
<keyword evidence="12" id="KW-0865">Zymogen</keyword>
<feature type="active site" description="Charge relay system; for autoendoproteolytic cleavage activity" evidence="12">
    <location>
        <position position="314"/>
    </location>
</feature>
<keyword evidence="10 12" id="KW-1208">Phospholipid metabolism</keyword>
<dbReference type="EMBL" id="OZ019905">
    <property type="protein sequence ID" value="CAK9201564.1"/>
    <property type="molecule type" value="Genomic_DNA"/>
</dbReference>
<feature type="active site" description="Schiff-base intermediate with substrate; via pyruvic acid; for decarboxylase activity" evidence="12">
    <location>
        <position position="426"/>
    </location>
</feature>
<keyword evidence="9 12" id="KW-0456">Lyase</keyword>
<evidence type="ECO:0000313" key="15">
    <source>
        <dbReference type="Proteomes" id="UP001497512"/>
    </source>
</evidence>
<comment type="PTM">
    <text evidence="12">Is synthesized initially as an inactive proenzyme. Formation of the active enzyme involves a self-maturation process in which the active site pyruvoyl group is generated from an internal serine residue via an autocatalytic post-translational modification. Two non-identical subunits are generated from the proenzyme in this reaction, and the pyruvate is formed at the N-terminus of the alpha chain, which is derived from the carboxyl end of the proenzyme. The autoendoproteolytic cleavage occurs by a canonical serine protease mechanism, in which the side chain hydroxyl group of the serine supplies its oxygen atom to form the C-terminus of the beta chain, while the remainder of the serine residue undergoes an oxidative deamination to produce ammonia and the pyruvoyl prosthetic group on the alpha chain. During this reaction, the Ser that is part of the protease active site of the proenzyme becomes the pyruvoyl prosthetic group, which constitutes an essential element of the active site of the mature decarboxylase.</text>
</comment>
<keyword evidence="12" id="KW-0999">Mitochondrion inner membrane</keyword>
<keyword evidence="11 12" id="KW-0670">Pyruvate</keyword>
<proteinExistence type="inferred from homology"/>
<feature type="topological domain" description="Mitochondrial intermembrane" evidence="12">
    <location>
        <begin position="105"/>
        <end position="470"/>
    </location>
</feature>
<feature type="topological domain" description="Mitochondrial matrix" evidence="12">
    <location>
        <begin position="1"/>
        <end position="85"/>
    </location>
</feature>
<evidence type="ECO:0000256" key="4">
    <source>
        <dbReference type="ARBA" id="ARBA00022793"/>
    </source>
</evidence>
<evidence type="ECO:0000256" key="7">
    <source>
        <dbReference type="ARBA" id="ARBA00023136"/>
    </source>
</evidence>
<comment type="function">
    <text evidence="12">Catalyzes the formation of phosphatidylethanolamine (PtdEtn) from phosphatidylserine (PtdSer). Plays a central role in phospholipid metabolism and in the interorganelle trafficking of phosphatidylserine.</text>
</comment>
<dbReference type="EC" id="4.1.1.65" evidence="12"/>
<keyword evidence="7 12" id="KW-0472">Membrane</keyword>
<keyword evidence="6 12" id="KW-0443">Lipid metabolism</keyword>
<keyword evidence="15" id="KW-1185">Reference proteome</keyword>
<dbReference type="PANTHER" id="PTHR10067">
    <property type="entry name" value="PHOSPHATIDYLSERINE DECARBOXYLASE"/>
    <property type="match status" value="1"/>
</dbReference>
<comment type="pathway">
    <text evidence="12">Phospholipid metabolism; phosphatidylethanolamine biosynthesis; phosphatidylethanolamine from CDP-diacylglycerol: step 2/2.</text>
</comment>
<feature type="chain" id="PRO_5044906916" description="Phosphatidylserine decarboxylase 1 alpha chain" evidence="12">
    <location>
        <begin position="426"/>
        <end position="470"/>
    </location>
</feature>
<evidence type="ECO:0000256" key="9">
    <source>
        <dbReference type="ARBA" id="ARBA00023239"/>
    </source>
</evidence>
<keyword evidence="5 12" id="KW-1133">Transmembrane helix</keyword>
<comment type="cofactor">
    <cofactor evidence="12">
        <name>pyruvate</name>
        <dbReference type="ChEBI" id="CHEBI:15361"/>
    </cofactor>
    <text evidence="12">Binds 1 pyruvoyl group covalently per subunit.</text>
</comment>
<evidence type="ECO:0000313" key="14">
    <source>
        <dbReference type="EMBL" id="CAK9201564.1"/>
    </source>
</evidence>
<keyword evidence="4 12" id="KW-0210">Decarboxylase</keyword>
<feature type="active site" description="Charge relay system; for autoendoproteolytic cleavage activity" evidence="12">
    <location>
        <position position="210"/>
    </location>
</feature>
<evidence type="ECO:0000256" key="1">
    <source>
        <dbReference type="ARBA" id="ARBA00005189"/>
    </source>
</evidence>
<dbReference type="PANTHER" id="PTHR10067:SF6">
    <property type="entry name" value="PHOSPHATIDYLSERINE DECARBOXYLASE PROENZYME, MITOCHONDRIAL"/>
    <property type="match status" value="1"/>
</dbReference>
<dbReference type="Pfam" id="PF02666">
    <property type="entry name" value="PS_Dcarbxylase"/>
    <property type="match status" value="1"/>
</dbReference>
<dbReference type="InterPro" id="IPR033177">
    <property type="entry name" value="PSD-B"/>
</dbReference>
<evidence type="ECO:0000256" key="6">
    <source>
        <dbReference type="ARBA" id="ARBA00023098"/>
    </source>
</evidence>
<dbReference type="Proteomes" id="UP001497512">
    <property type="component" value="Chromosome 13"/>
</dbReference>
<evidence type="ECO:0000256" key="2">
    <source>
        <dbReference type="ARBA" id="ARBA00022516"/>
    </source>
</evidence>
<comment type="pathway">
    <text evidence="1">Lipid metabolism.</text>
</comment>
<evidence type="ECO:0000256" key="10">
    <source>
        <dbReference type="ARBA" id="ARBA00023264"/>
    </source>
</evidence>
<feature type="region of interest" description="Disordered" evidence="13">
    <location>
        <begin position="39"/>
        <end position="79"/>
    </location>
</feature>
<dbReference type="InterPro" id="IPR003817">
    <property type="entry name" value="PS_Dcarbxylase"/>
</dbReference>
<feature type="modified residue" description="Pyruvic acid (Ser); by autocatalysis" evidence="12">
    <location>
        <position position="426"/>
    </location>
</feature>
<comment type="catalytic activity">
    <reaction evidence="12">
        <text>a 1,2-diacyl-sn-glycero-3-phospho-L-serine + H(+) = a 1,2-diacyl-sn-glycero-3-phosphoethanolamine + CO2</text>
        <dbReference type="Rhea" id="RHEA:20828"/>
        <dbReference type="ChEBI" id="CHEBI:15378"/>
        <dbReference type="ChEBI" id="CHEBI:16526"/>
        <dbReference type="ChEBI" id="CHEBI:57262"/>
        <dbReference type="ChEBI" id="CHEBI:64612"/>
        <dbReference type="EC" id="4.1.1.65"/>
    </reaction>
</comment>
<feature type="site" description="Cleavage (non-hydrolytic); by autocatalysis" evidence="12">
    <location>
        <begin position="425"/>
        <end position="426"/>
    </location>
</feature>
<keyword evidence="2 12" id="KW-0444">Lipid biosynthesis</keyword>
<accession>A0ABP0TP90</accession>
<evidence type="ECO:0000256" key="5">
    <source>
        <dbReference type="ARBA" id="ARBA00022989"/>
    </source>
</evidence>
<evidence type="ECO:0000256" key="11">
    <source>
        <dbReference type="ARBA" id="ARBA00023317"/>
    </source>
</evidence>
<comment type="subcellular location">
    <molecule>Phosphatidylserine decarboxylase 1 alpha chain</molecule>
    <subcellularLocation>
        <location evidence="12">Mitochondrion inner membrane</location>
        <topology evidence="12">Peripheral membrane protein</topology>
        <orientation evidence="12">Intermembrane side</orientation>
    </subcellularLocation>
    <text evidence="12">Anchored to the mitochondrial inner membrane through its interaction with the integral membrane beta chain.</text>
</comment>
<evidence type="ECO:0000256" key="8">
    <source>
        <dbReference type="ARBA" id="ARBA00023209"/>
    </source>
</evidence>
<dbReference type="NCBIfam" id="TIGR00163">
    <property type="entry name" value="PS_decarb"/>
    <property type="match status" value="1"/>
</dbReference>
<gene>
    <name evidence="14" type="ORF">CSSPTR1EN2_LOCUS5970</name>
</gene>
<comment type="subunit">
    <text evidence="12">Heterodimer of a large membrane-associated beta subunit and a small pyruvoyl-containing alpha subunit.</text>
</comment>